<name>A0A167S4V0_CORDF</name>
<organism evidence="2 3">
    <name type="scientific">Akanthomyces lecanii RCEF 1005</name>
    <dbReference type="NCBI Taxonomy" id="1081108"/>
    <lineage>
        <taxon>Eukaryota</taxon>
        <taxon>Fungi</taxon>
        <taxon>Dikarya</taxon>
        <taxon>Ascomycota</taxon>
        <taxon>Pezizomycotina</taxon>
        <taxon>Sordariomycetes</taxon>
        <taxon>Hypocreomycetidae</taxon>
        <taxon>Hypocreales</taxon>
        <taxon>Cordycipitaceae</taxon>
        <taxon>Akanthomyces</taxon>
        <taxon>Cordyceps confragosa</taxon>
    </lineage>
</organism>
<accession>A0A167S4V0</accession>
<feature type="compositionally biased region" description="Polar residues" evidence="1">
    <location>
        <begin position="199"/>
        <end position="214"/>
    </location>
</feature>
<feature type="compositionally biased region" description="Polar residues" evidence="1">
    <location>
        <begin position="298"/>
        <end position="313"/>
    </location>
</feature>
<feature type="compositionally biased region" description="Polar residues" evidence="1">
    <location>
        <begin position="278"/>
        <end position="292"/>
    </location>
</feature>
<proteinExistence type="predicted"/>
<dbReference type="AlphaFoldDB" id="A0A167S4V0"/>
<dbReference type="EMBL" id="AZHF01000024">
    <property type="protein sequence ID" value="OAA59248.1"/>
    <property type="molecule type" value="Genomic_DNA"/>
</dbReference>
<protein>
    <submittedName>
        <fullName evidence="2">Uncharacterized protein</fullName>
    </submittedName>
</protein>
<sequence length="325" mass="35689">MKFDQPLKSRFRLLGTGSLSLQSDRPPRLTLCDTCWLFHTHTACQKPKVCGNCGSRRHDLEGCRAVTKCVGCHGPHDTGFPQCFALPKHDANGCQALSRTERNYAIQQGKAAYERWERSQQRSVEKTQVPTTDQVAPDAEMTEAGKSTSTITEPQNHASIPEDDNVGNSEESDLSEGSIEIDGEAEEDDEEGREENEKQNITSQPQAVKATSVTTAKQSAVKAAVLRRVQANVDNSEPAHHAALQLAYEKTTTLFYYKSHTLHTMRKETCAECRTTLATSASPPSPTGTLEQSAYGCSPTSGSSATYNQSNSRYPRPNKAVTQHR</sequence>
<evidence type="ECO:0000313" key="2">
    <source>
        <dbReference type="EMBL" id="OAA59248.1"/>
    </source>
</evidence>
<evidence type="ECO:0000313" key="3">
    <source>
        <dbReference type="Proteomes" id="UP000076881"/>
    </source>
</evidence>
<gene>
    <name evidence="2" type="ORF">LEL_10856</name>
</gene>
<dbReference type="Proteomes" id="UP000076881">
    <property type="component" value="Unassembled WGS sequence"/>
</dbReference>
<evidence type="ECO:0000256" key="1">
    <source>
        <dbReference type="SAM" id="MobiDB-lite"/>
    </source>
</evidence>
<feature type="compositionally biased region" description="Polar residues" evidence="1">
    <location>
        <begin position="145"/>
        <end position="158"/>
    </location>
</feature>
<reference evidence="2 3" key="1">
    <citation type="journal article" date="2016" name="Genome Biol. Evol.">
        <title>Divergent and convergent evolution of fungal pathogenicity.</title>
        <authorList>
            <person name="Shang Y."/>
            <person name="Xiao G."/>
            <person name="Zheng P."/>
            <person name="Cen K."/>
            <person name="Zhan S."/>
            <person name="Wang C."/>
        </authorList>
    </citation>
    <scope>NUCLEOTIDE SEQUENCE [LARGE SCALE GENOMIC DNA]</scope>
    <source>
        <strain evidence="2 3">RCEF 1005</strain>
    </source>
</reference>
<feature type="compositionally biased region" description="Acidic residues" evidence="1">
    <location>
        <begin position="161"/>
        <end position="194"/>
    </location>
</feature>
<feature type="region of interest" description="Disordered" evidence="1">
    <location>
        <begin position="116"/>
        <end position="214"/>
    </location>
</feature>
<keyword evidence="3" id="KW-1185">Reference proteome</keyword>
<dbReference type="OrthoDB" id="3675442at2759"/>
<feature type="region of interest" description="Disordered" evidence="1">
    <location>
        <begin position="278"/>
        <end position="325"/>
    </location>
</feature>
<feature type="compositionally biased region" description="Basic and acidic residues" evidence="1">
    <location>
        <begin position="116"/>
        <end position="125"/>
    </location>
</feature>
<comment type="caution">
    <text evidence="2">The sequence shown here is derived from an EMBL/GenBank/DDBJ whole genome shotgun (WGS) entry which is preliminary data.</text>
</comment>